<name>X6LPL9_RETFI</name>
<accession>X6LPL9</accession>
<gene>
    <name evidence="1" type="ORF">RFI_33554</name>
</gene>
<organism evidence="1 2">
    <name type="scientific">Reticulomyxa filosa</name>
    <dbReference type="NCBI Taxonomy" id="46433"/>
    <lineage>
        <taxon>Eukaryota</taxon>
        <taxon>Sar</taxon>
        <taxon>Rhizaria</taxon>
        <taxon>Retaria</taxon>
        <taxon>Foraminifera</taxon>
        <taxon>Monothalamids</taxon>
        <taxon>Reticulomyxidae</taxon>
        <taxon>Reticulomyxa</taxon>
    </lineage>
</organism>
<dbReference type="AlphaFoldDB" id="X6LPL9"/>
<evidence type="ECO:0000313" key="2">
    <source>
        <dbReference type="Proteomes" id="UP000023152"/>
    </source>
</evidence>
<protein>
    <submittedName>
        <fullName evidence="1">Uncharacterized protein</fullName>
    </submittedName>
</protein>
<dbReference type="Proteomes" id="UP000023152">
    <property type="component" value="Unassembled WGS sequence"/>
</dbReference>
<dbReference type="EMBL" id="ASPP01031659">
    <property type="protein sequence ID" value="ETO03848.1"/>
    <property type="molecule type" value="Genomic_DNA"/>
</dbReference>
<reference evidence="1 2" key="1">
    <citation type="journal article" date="2013" name="Curr. Biol.">
        <title>The Genome of the Foraminiferan Reticulomyxa filosa.</title>
        <authorList>
            <person name="Glockner G."/>
            <person name="Hulsmann N."/>
            <person name="Schleicher M."/>
            <person name="Noegel A.A."/>
            <person name="Eichinger L."/>
            <person name="Gallinger C."/>
            <person name="Pawlowski J."/>
            <person name="Sierra R."/>
            <person name="Euteneuer U."/>
            <person name="Pillet L."/>
            <person name="Moustafa A."/>
            <person name="Platzer M."/>
            <person name="Groth M."/>
            <person name="Szafranski K."/>
            <person name="Schliwa M."/>
        </authorList>
    </citation>
    <scope>NUCLEOTIDE SEQUENCE [LARGE SCALE GENOMIC DNA]</scope>
</reference>
<proteinExistence type="predicted"/>
<comment type="caution">
    <text evidence="1">The sequence shown here is derived from an EMBL/GenBank/DDBJ whole genome shotgun (WGS) entry which is preliminary data.</text>
</comment>
<feature type="non-terminal residue" evidence="1">
    <location>
        <position position="1"/>
    </location>
</feature>
<sequence>KKKKNIYTYNNNKKKHKEKIEIIPDPDEKIDSGILMKKKNIVKNVGIIIISISERLMFRLRIDKQHECENVARGTIRVYKKLSNFKDDNCANCCKKIFKNDSLLVVVVVVAAACPVNNLSTIKEEEK</sequence>
<feature type="non-terminal residue" evidence="1">
    <location>
        <position position="127"/>
    </location>
</feature>
<evidence type="ECO:0000313" key="1">
    <source>
        <dbReference type="EMBL" id="ETO03848.1"/>
    </source>
</evidence>
<keyword evidence="2" id="KW-1185">Reference proteome</keyword>